<dbReference type="InterPro" id="IPR047952">
    <property type="entry name" value="Transpos_IS4"/>
</dbReference>
<name>A0A4Y8LMR9_9BACL</name>
<dbReference type="PANTHER" id="PTHR33258:SF1">
    <property type="entry name" value="TRANSPOSASE INSL FOR INSERTION SEQUENCE ELEMENT IS186A-RELATED"/>
    <property type="match status" value="1"/>
</dbReference>
<dbReference type="NCBIfam" id="NF033592">
    <property type="entry name" value="transpos_IS4_1"/>
    <property type="match status" value="1"/>
</dbReference>
<dbReference type="EMBL" id="SOMN01000064">
    <property type="protein sequence ID" value="TFE19425.1"/>
    <property type="molecule type" value="Genomic_DNA"/>
</dbReference>
<sequence length="401" mass="46647">MGNITQKSVLCNCLNLLDISPFHCPFTDRYTKKLSVGAAIVLFVEGQLQQRKALADIVLNLETNKDLQAYTGITSINESSLNRKLNSIPLAYLEWLFARLAQELKLRKRGAKGIRHFGNLTPVDSTTLSLPSVLGDWAYFQNKHKGVKIHTRLLSLESDFHIPDEIVLSTVGVADMQAVNRLVTQKDTTYIFDRGYVHYGNFKRWIEECVLFVARLKAKTRYTVLHERSVSKDSHVICDADVEILDQVSGQTFRARLVRFQDNKGKMYDVLTNRKELTAEDISEIYRCRWQIELFFKWIKQHLKAVKFHNNSPHAVWVQLYIGIITYLLCELIHLESESKLSLWDFIRKLRYYAMKTWNAFKRVLKRKPRSTSRGRQKSLEPPDKPRWTGTKRKTVKIILE</sequence>
<reference evidence="7 8" key="1">
    <citation type="submission" date="2019-03" db="EMBL/GenBank/DDBJ databases">
        <title>Cohnella endophytica sp. nov., a novel endophytic bacterium isolated from bark of Sonneratia apetala.</title>
        <authorList>
            <person name="Tuo L."/>
        </authorList>
    </citation>
    <scope>NUCLEOTIDE SEQUENCE [LARGE SCALE GENOMIC DNA]</scope>
    <source>
        <strain evidence="7 8">CCTCC AB 208254</strain>
    </source>
</reference>
<dbReference type="Pfam" id="PF01609">
    <property type="entry name" value="DDE_Tnp_1"/>
    <property type="match status" value="1"/>
</dbReference>
<keyword evidence="4" id="KW-0233">DNA recombination</keyword>
<dbReference type="InterPro" id="IPR012337">
    <property type="entry name" value="RNaseH-like_sf"/>
</dbReference>
<dbReference type="PANTHER" id="PTHR33258">
    <property type="entry name" value="TRANSPOSASE INSL FOR INSERTION SEQUENCE ELEMENT IS186A-RELATED"/>
    <property type="match status" value="1"/>
</dbReference>
<dbReference type="SUPFAM" id="SSF53098">
    <property type="entry name" value="Ribonuclease H-like"/>
    <property type="match status" value="1"/>
</dbReference>
<keyword evidence="8" id="KW-1185">Reference proteome</keyword>
<feature type="compositionally biased region" description="Basic and acidic residues" evidence="5">
    <location>
        <begin position="378"/>
        <end position="387"/>
    </location>
</feature>
<keyword evidence="2" id="KW-0815">Transposition</keyword>
<protein>
    <submittedName>
        <fullName evidence="7">IS4 family transposase</fullName>
    </submittedName>
</protein>
<evidence type="ECO:0000256" key="4">
    <source>
        <dbReference type="ARBA" id="ARBA00023172"/>
    </source>
</evidence>
<organism evidence="7 8">
    <name type="scientific">Cohnella luojiensis</name>
    <dbReference type="NCBI Taxonomy" id="652876"/>
    <lineage>
        <taxon>Bacteria</taxon>
        <taxon>Bacillati</taxon>
        <taxon>Bacillota</taxon>
        <taxon>Bacilli</taxon>
        <taxon>Bacillales</taxon>
        <taxon>Paenibacillaceae</taxon>
        <taxon>Cohnella</taxon>
    </lineage>
</organism>
<evidence type="ECO:0000256" key="5">
    <source>
        <dbReference type="SAM" id="MobiDB-lite"/>
    </source>
</evidence>
<gene>
    <name evidence="7" type="ORF">E2980_23330</name>
</gene>
<proteinExistence type="inferred from homology"/>
<evidence type="ECO:0000259" key="6">
    <source>
        <dbReference type="Pfam" id="PF01609"/>
    </source>
</evidence>
<evidence type="ECO:0000256" key="3">
    <source>
        <dbReference type="ARBA" id="ARBA00023125"/>
    </source>
</evidence>
<keyword evidence="3" id="KW-0238">DNA-binding</keyword>
<comment type="caution">
    <text evidence="7">The sequence shown here is derived from an EMBL/GenBank/DDBJ whole genome shotgun (WGS) entry which is preliminary data.</text>
</comment>
<dbReference type="Proteomes" id="UP000297900">
    <property type="component" value="Unassembled WGS sequence"/>
</dbReference>
<dbReference type="GO" id="GO:0003677">
    <property type="term" value="F:DNA binding"/>
    <property type="evidence" value="ECO:0007669"/>
    <property type="project" value="UniProtKB-KW"/>
</dbReference>
<dbReference type="InterPro" id="IPR002559">
    <property type="entry name" value="Transposase_11"/>
</dbReference>
<dbReference type="GO" id="GO:0004803">
    <property type="term" value="F:transposase activity"/>
    <property type="evidence" value="ECO:0007669"/>
    <property type="project" value="InterPro"/>
</dbReference>
<dbReference type="RefSeq" id="WP_167747239.1">
    <property type="nucleotide sequence ID" value="NZ_SOMN01000064.1"/>
</dbReference>
<feature type="domain" description="Transposase IS4-like" evidence="6">
    <location>
        <begin position="119"/>
        <end position="329"/>
    </location>
</feature>
<evidence type="ECO:0000256" key="2">
    <source>
        <dbReference type="ARBA" id="ARBA00022578"/>
    </source>
</evidence>
<feature type="region of interest" description="Disordered" evidence="5">
    <location>
        <begin position="369"/>
        <end position="394"/>
    </location>
</feature>
<evidence type="ECO:0000313" key="8">
    <source>
        <dbReference type="Proteomes" id="UP000297900"/>
    </source>
</evidence>
<comment type="similarity">
    <text evidence="1">Belongs to the transposase 11 family.</text>
</comment>
<evidence type="ECO:0000313" key="7">
    <source>
        <dbReference type="EMBL" id="TFE19425.1"/>
    </source>
</evidence>
<dbReference type="Gene3D" id="3.90.350.10">
    <property type="entry name" value="Transposase Inhibitor Protein From Tn5, Chain A, domain 1"/>
    <property type="match status" value="1"/>
</dbReference>
<evidence type="ECO:0000256" key="1">
    <source>
        <dbReference type="ARBA" id="ARBA00010075"/>
    </source>
</evidence>
<dbReference type="AlphaFoldDB" id="A0A4Y8LMR9"/>
<dbReference type="GO" id="GO:0006313">
    <property type="term" value="P:DNA transposition"/>
    <property type="evidence" value="ECO:0007669"/>
    <property type="project" value="InterPro"/>
</dbReference>
<accession>A0A4Y8LMR9</accession>